<reference evidence="1 2" key="1">
    <citation type="submission" date="2019-09" db="EMBL/GenBank/DDBJ databases">
        <title>Actinomadura physcomitrii sp. nov., a novel actinomycete isolated from moss [Physcomitrium sphaericum (Ludw) Fuernr].</title>
        <authorList>
            <person name="Zhuang X."/>
            <person name="Liu C."/>
        </authorList>
    </citation>
    <scope>NUCLEOTIDE SEQUENCE [LARGE SCALE GENOMIC DNA]</scope>
    <source>
        <strain evidence="1 2">HMC1</strain>
    </source>
</reference>
<dbReference type="EMBL" id="WBMT01000003">
    <property type="protein sequence ID" value="KAB2350703.1"/>
    <property type="molecule type" value="Genomic_DNA"/>
</dbReference>
<gene>
    <name evidence="1" type="ORF">F8566_06865</name>
</gene>
<dbReference type="OrthoDB" id="8593648at2"/>
<comment type="caution">
    <text evidence="1">The sequence shown here is derived from an EMBL/GenBank/DDBJ whole genome shotgun (WGS) entry which is preliminary data.</text>
</comment>
<accession>A0A6H9Z1P2</accession>
<protein>
    <submittedName>
        <fullName evidence="1">Uncharacterized protein</fullName>
    </submittedName>
</protein>
<proteinExistence type="predicted"/>
<organism evidence="1 2">
    <name type="scientific">Actinomadura rudentiformis</name>
    <dbReference type="NCBI Taxonomy" id="359158"/>
    <lineage>
        <taxon>Bacteria</taxon>
        <taxon>Bacillati</taxon>
        <taxon>Actinomycetota</taxon>
        <taxon>Actinomycetes</taxon>
        <taxon>Streptosporangiales</taxon>
        <taxon>Thermomonosporaceae</taxon>
        <taxon>Actinomadura</taxon>
    </lineage>
</organism>
<sequence length="215" mass="24004">MSFGKYARRVRDESLPRAYRYRALRCAVGHYHPLGFHATWAYVTTLAVPSHDIRRDVPALLRALDVLEASRTIWLAEMETFAANRRAEKSAGRRSPRSAEKTALAMPRWPGRPSRLGLIAAVANRHRWFRQLPFPDESLSDGQAGDLAALHSVLDTVAVAYLAQPGPLSRTAREAIIAIDWSVSSGLNSSVLPWRQFAALLEYAAIWSVPSQTWS</sequence>
<name>A0A6H9Z1P2_9ACTN</name>
<evidence type="ECO:0000313" key="2">
    <source>
        <dbReference type="Proteomes" id="UP000468735"/>
    </source>
</evidence>
<dbReference type="Proteomes" id="UP000468735">
    <property type="component" value="Unassembled WGS sequence"/>
</dbReference>
<dbReference type="AlphaFoldDB" id="A0A6H9Z1P2"/>
<evidence type="ECO:0000313" key="1">
    <source>
        <dbReference type="EMBL" id="KAB2350703.1"/>
    </source>
</evidence>
<keyword evidence="2" id="KW-1185">Reference proteome</keyword>
<dbReference type="RefSeq" id="WP_151559103.1">
    <property type="nucleotide sequence ID" value="NZ_WBMT01000003.1"/>
</dbReference>